<dbReference type="GO" id="GO:0006398">
    <property type="term" value="P:mRNA 3'-end processing by stem-loop binding and cleavage"/>
    <property type="evidence" value="ECO:0007669"/>
    <property type="project" value="TreeGrafter"/>
</dbReference>
<dbReference type="InterPro" id="IPR036866">
    <property type="entry name" value="RibonucZ/Hydroxyglut_hydro"/>
</dbReference>
<dbReference type="InterPro" id="IPR022712">
    <property type="entry name" value="Beta_Casp"/>
</dbReference>
<evidence type="ECO:0000313" key="4">
    <source>
        <dbReference type="EMBL" id="EST45695.1"/>
    </source>
</evidence>
<feature type="domain" description="Beta-Casp" evidence="3">
    <location>
        <begin position="258"/>
        <end position="356"/>
    </location>
</feature>
<dbReference type="SUPFAM" id="SSF56281">
    <property type="entry name" value="Metallo-hydrolase/oxidoreductase"/>
    <property type="match status" value="1"/>
</dbReference>
<dbReference type="Proteomes" id="UP000018208">
    <property type="component" value="Unassembled WGS sequence"/>
</dbReference>
<sequence length="714" mass="81143">MQEEQNVFQVMPLGAGREVGRSCFYVKFDRAGTKAAFLMDCGINPSISEDNALSDIPALPFFDLIDQEIDFILISHFHNDHVSALPFFISSMKNPPPIYMTSDTRTIMLLNLKDMIHSNKLFHHIPKDQRKSTADAAVEKVKKCIKTIAFNEFVKLKHNISLVAYPAGHVIGACMFHIEIAGFSCFYTGDYSMEQDLHLKMAELPQKLRPDVLITEGTYGTMKHTDRKLREIKFIDSIVDTLQKDGRVLLPVFAIGRVQELLRILDNHWHQHLELQKFPIYYISTIGKDFSKEERYVQHETDALTIQKNKPCVIFCTPGMLQSGVSRTFFDEMAGQDKNLLLVTGYGAEGSFLSLLLNSKEKPTQIKKKDGTLVPLKIRILELSFSAHSDVTQTMKLLETLRPKHLVLIHGSKGALSNLEAHLIDLYHNGLREKDDPDTDYSEMKDMKISVPDNGEAVKIKIQKSIQAQYNAQSQPFEQFIQQDKQLVHIKQSGIDFEIIDQSYPTQTFVTTLGCDVQFSVDKLKARLETLFGNCFVKRIDGSFICRTTLLNSILQGDDSQFVILKQCLQLEKVKSKIKIQASAELLDEEKTIVESLGALSSEELKISLLKSANGIKTPVLEQQTGYYLEVQAPREADKVQLFILDKMIQMTENKPQNKMGITNVIDLFGCGEEKEGYIEIENIDVRPIYGYWICQEGWQKEVCMEINKISMID</sequence>
<dbReference type="EMBL" id="KI546089">
    <property type="protein sequence ID" value="EST45695.1"/>
    <property type="molecule type" value="Genomic_DNA"/>
</dbReference>
<dbReference type="SMART" id="SM00849">
    <property type="entry name" value="Lactamase_B"/>
    <property type="match status" value="1"/>
</dbReference>
<organism evidence="4">
    <name type="scientific">Spironucleus salmonicida</name>
    <dbReference type="NCBI Taxonomy" id="348837"/>
    <lineage>
        <taxon>Eukaryota</taxon>
        <taxon>Metamonada</taxon>
        <taxon>Diplomonadida</taxon>
        <taxon>Hexamitidae</taxon>
        <taxon>Hexamitinae</taxon>
        <taxon>Spironucleus</taxon>
    </lineage>
</organism>
<reference evidence="5" key="2">
    <citation type="submission" date="2020-12" db="EMBL/GenBank/DDBJ databases">
        <title>New Spironucleus salmonicida genome in near-complete chromosomes.</title>
        <authorList>
            <person name="Xu F."/>
            <person name="Kurt Z."/>
            <person name="Jimenez-Gonzalez A."/>
            <person name="Astvaldsson A."/>
            <person name="Andersson J.O."/>
            <person name="Svard S.G."/>
        </authorList>
    </citation>
    <scope>NUCLEOTIDE SEQUENCE</scope>
    <source>
        <strain evidence="5">ATCC 50377</strain>
    </source>
</reference>
<dbReference type="AlphaFoldDB" id="V6LM22"/>
<dbReference type="Pfam" id="PF16661">
    <property type="entry name" value="Lactamase_B_6"/>
    <property type="match status" value="1"/>
</dbReference>
<dbReference type="PANTHER" id="PTHR11203">
    <property type="entry name" value="CLEAVAGE AND POLYADENYLATION SPECIFICITY FACTOR FAMILY MEMBER"/>
    <property type="match status" value="1"/>
</dbReference>
<feature type="domain" description="Metallo-beta-lactamase" evidence="2">
    <location>
        <begin position="20"/>
        <end position="242"/>
    </location>
</feature>
<protein>
    <submittedName>
        <fullName evidence="4">Cleavage and polyadenylation specificity factor, 73 kDa subunit</fullName>
    </submittedName>
</protein>
<evidence type="ECO:0000259" key="2">
    <source>
        <dbReference type="SMART" id="SM00849"/>
    </source>
</evidence>
<dbReference type="GO" id="GO:0005847">
    <property type="term" value="C:mRNA cleavage and polyadenylation specificity factor complex"/>
    <property type="evidence" value="ECO:0007669"/>
    <property type="project" value="TreeGrafter"/>
</dbReference>
<dbReference type="Gene3D" id="3.60.15.10">
    <property type="entry name" value="Ribonuclease Z/Hydroxyacylglutathione hydrolase-like"/>
    <property type="match status" value="1"/>
</dbReference>
<dbReference type="InterPro" id="IPR011108">
    <property type="entry name" value="RMMBL"/>
</dbReference>
<dbReference type="VEuPathDB" id="GiardiaDB:SS50377_22146"/>
<dbReference type="InterPro" id="IPR001279">
    <property type="entry name" value="Metallo-B-lactamas"/>
</dbReference>
<dbReference type="GO" id="GO:0003723">
    <property type="term" value="F:RNA binding"/>
    <property type="evidence" value="ECO:0007669"/>
    <property type="project" value="TreeGrafter"/>
</dbReference>
<keyword evidence="6" id="KW-1185">Reference proteome</keyword>
<keyword evidence="1" id="KW-0378">Hydrolase</keyword>
<dbReference type="EMBL" id="AUWU02000002">
    <property type="protein sequence ID" value="KAH0576582.1"/>
    <property type="molecule type" value="Genomic_DNA"/>
</dbReference>
<evidence type="ECO:0000313" key="6">
    <source>
        <dbReference type="Proteomes" id="UP000018208"/>
    </source>
</evidence>
<dbReference type="Pfam" id="PF10996">
    <property type="entry name" value="Beta-Casp"/>
    <property type="match status" value="1"/>
</dbReference>
<name>V6LM22_9EUKA</name>
<dbReference type="PANTHER" id="PTHR11203:SF11">
    <property type="entry name" value="CLEAVAGE AND POLYADENYLATION SPECIFICITY FACTOR SUBUNIT 3"/>
    <property type="match status" value="1"/>
</dbReference>
<dbReference type="InterPro" id="IPR050698">
    <property type="entry name" value="MBL"/>
</dbReference>
<evidence type="ECO:0000259" key="3">
    <source>
        <dbReference type="SMART" id="SM01027"/>
    </source>
</evidence>
<dbReference type="OrthoDB" id="10249535at2759"/>
<dbReference type="Gene3D" id="3.40.50.10890">
    <property type="match status" value="1"/>
</dbReference>
<dbReference type="GO" id="GO:0004521">
    <property type="term" value="F:RNA endonuclease activity"/>
    <property type="evidence" value="ECO:0007669"/>
    <property type="project" value="TreeGrafter"/>
</dbReference>
<dbReference type="SMART" id="SM01027">
    <property type="entry name" value="Beta-Casp"/>
    <property type="match status" value="1"/>
</dbReference>
<dbReference type="GO" id="GO:0004534">
    <property type="term" value="F:5'-3' RNA exonuclease activity"/>
    <property type="evidence" value="ECO:0007669"/>
    <property type="project" value="TreeGrafter"/>
</dbReference>
<gene>
    <name evidence="4" type="ORF">SS50377_14266</name>
    <name evidence="5" type="ORF">SS50377_22146</name>
</gene>
<proteinExistence type="predicted"/>
<accession>V6LM22</accession>
<evidence type="ECO:0000256" key="1">
    <source>
        <dbReference type="ARBA" id="ARBA00022801"/>
    </source>
</evidence>
<evidence type="ECO:0000313" key="5">
    <source>
        <dbReference type="EMBL" id="KAH0576582.1"/>
    </source>
</evidence>
<dbReference type="Pfam" id="PF07521">
    <property type="entry name" value="RMMBL"/>
    <property type="match status" value="1"/>
</dbReference>
<reference evidence="4 5" key="1">
    <citation type="journal article" date="2014" name="PLoS Genet.">
        <title>The Genome of Spironucleus salmonicida Highlights a Fish Pathogen Adapted to Fluctuating Environments.</title>
        <authorList>
            <person name="Xu F."/>
            <person name="Jerlstrom-Hultqvist J."/>
            <person name="Einarsson E."/>
            <person name="Astvaldsson A."/>
            <person name="Svard S.G."/>
            <person name="Andersson J.O."/>
        </authorList>
    </citation>
    <scope>NUCLEOTIDE SEQUENCE</scope>
    <source>
        <strain evidence="5">ATCC 50377</strain>
    </source>
</reference>